<evidence type="ECO:0000259" key="2">
    <source>
        <dbReference type="PROSITE" id="PS50800"/>
    </source>
</evidence>
<dbReference type="SMART" id="SM00513">
    <property type="entry name" value="SAP"/>
    <property type="match status" value="2"/>
</dbReference>
<evidence type="ECO:0000256" key="1">
    <source>
        <dbReference type="SAM" id="MobiDB-lite"/>
    </source>
</evidence>
<gene>
    <name evidence="4" type="primary">LOC110984422</name>
</gene>
<keyword evidence="3" id="KW-1185">Reference proteome</keyword>
<dbReference type="GeneID" id="110984422"/>
<name>A0A8B7Z694_ACAPL</name>
<accession>A0A8B7Z694</accession>
<dbReference type="InterPro" id="IPR011055">
    <property type="entry name" value="Dup_hybrid_motif"/>
</dbReference>
<dbReference type="CDD" id="cd12797">
    <property type="entry name" value="M23_peptidase"/>
    <property type="match status" value="1"/>
</dbReference>
<protein>
    <submittedName>
        <fullName evidence="4">Uncharacterized protein LOC110984422</fullName>
    </submittedName>
</protein>
<dbReference type="Proteomes" id="UP000694845">
    <property type="component" value="Unplaced"/>
</dbReference>
<reference evidence="4" key="1">
    <citation type="submission" date="2025-08" db="UniProtKB">
        <authorList>
            <consortium name="RefSeq"/>
        </authorList>
    </citation>
    <scope>IDENTIFICATION</scope>
</reference>
<dbReference type="OMA" id="YEGHITI"/>
<evidence type="ECO:0000313" key="3">
    <source>
        <dbReference type="Proteomes" id="UP000694845"/>
    </source>
</evidence>
<dbReference type="Gene3D" id="2.70.70.10">
    <property type="entry name" value="Glucose Permease (Domain IIA)"/>
    <property type="match status" value="1"/>
</dbReference>
<feature type="domain" description="SAP" evidence="2">
    <location>
        <begin position="712"/>
        <end position="746"/>
    </location>
</feature>
<dbReference type="PROSITE" id="PS50800">
    <property type="entry name" value="SAP"/>
    <property type="match status" value="1"/>
</dbReference>
<feature type="region of interest" description="Disordered" evidence="1">
    <location>
        <begin position="19"/>
        <end position="39"/>
    </location>
</feature>
<dbReference type="RefSeq" id="XP_022100315.1">
    <property type="nucleotide sequence ID" value="XM_022244623.1"/>
</dbReference>
<organism evidence="3 4">
    <name type="scientific">Acanthaster planci</name>
    <name type="common">Crown-of-thorns starfish</name>
    <dbReference type="NCBI Taxonomy" id="133434"/>
    <lineage>
        <taxon>Eukaryota</taxon>
        <taxon>Metazoa</taxon>
        <taxon>Echinodermata</taxon>
        <taxon>Eleutherozoa</taxon>
        <taxon>Asterozoa</taxon>
        <taxon>Asteroidea</taxon>
        <taxon>Valvatacea</taxon>
        <taxon>Valvatida</taxon>
        <taxon>Acanthasteridae</taxon>
        <taxon>Acanthaster</taxon>
    </lineage>
</organism>
<sequence>MEAEAKRIDTIYKLSLRHPYPPSPLHKQTTAEPNPPDRPHVMGTPALFCAFVRSFNRRYSCGHKTKIRTPSNLHPRSQQLNHRDPLSGVVAQVFAKEFGVERISDFVKAYDLIIGKVVGNIKKGVDTVVDLFNGEISISQLLDNFARSFDKIPSFISDLRSVATRAVSRLAQFDPAKLPPSFRGVINVVNKAAQLFSDIKTDVMEFYQAVSEAITVTLPLAAERIWKSIVSVGESMMDLLKSPLKAIGDMFKGILNIKLSVDEIRNAKKQIQEALFFKGDQTPYWFKLPKIIQDMLQELGEHLSNIRRDLATWIDEVDSSSDPIKMLTGGTTDSFTVRKQVQAEIESIFQDLMGPMQPVADLLSPFFDLCDHVFRAVGAVKEAYETLRDGYRKSQALVIKLFGPKAHDIFPRKYREPGSGACASGGFYPTDSAGQYEHQGVDLEIPAGAKLVAPFSGVLFKSEGKPNQVTLVAGGGAFRNIRITIDNIEPNRTLSETNGVNVIAGTVIGTVGQSTTCRPSNYIHLSMKKLKPNRLASFLDSALDDDPSAAQLAAREGYVDPSNYVANRPLTMPKWIQQCDDYKLVWLGMTVLEGSLLGRNKNRTEDTSPERQPPPDMTTDRPDPSKIPPRWPSSLDQALSEANKQETEDALGLPQPQKGSGSPFQNFTLRNLKIGSILAFARRLGLEKTADELLAVVQTIVKLVSDKPCVLPESMSDDLLRIELQQRGLSSQGDRKTLLQRYKQPDDRCPLLQVSLPKNVYCKIDPSCLGVECCMNVKLFMVSLAFKAFMRFDPCEFQFVLGVNSWNHTIQILEAEFGRELDLPVPFDIPFVEGMQLLLRLTIDKSPTKLLVSMSVGLCPKTGDADCLSFVDMLTDSAILLPICLPNGTITWPDIDLEEYFSRANLKRILKETGEETLQAGAELALSYAMDKLGIPKELLSSKETCLTPATMSDSQLIASLKGRQLVTTGTRMEWEARLSEDDRTCKFLALPVFSPELAQVAYCSLSDNCLRLDCCLELNLRKLKFRRSFKASVEVDACDFTFIIAFQHLKYKKLLLSYEWGQLQQQNIGVIALKYSIDKLDAEKVFKINFGASVCPSGEDCIFDLDIIQDYRVPIPVCSSNFSISLPGGNTLSEFVAAVGRNAGQQAVNIFLEYIGLRDKINDGRCNTTALVAVDEEVCTDVSLPALSNGLTCQLSHGCLGIQCCVELDVQVTILSVNVWLILDPCKFMMSVGFGKWSLTFTIFDYHWGTQEHIKIGKALTLIYTIDKLTEAKVFVLDLALSLCLPDSECNTPSIDILRKTQVPIPLCNENATFTLPGDGTVKGFLQVVSQNTADLAIDAILSHLGLFEYISREPCVRPQVTQNGWQRLCPREVRLPHLPRNLVCTLPEKCLGFDCCLELPIPGIAPISTRISFVFDPCNYHLSVSLGSFSQELQVLSYQWGQEEEVNIGKAVTIRMTIDKLNVEESFQINLDISFCLDGDCTTTPVLRDALVPIPLCNLNVSFELPGGGSFAGLARTLAEDVGELAIQAGLRKLGIQQYLDNQQCEMVILAPSENKCPLLRLPSPTSFLTCTVDDRCLGLTCCASLDLIFTQLSTTTWAALDPCELKLSVGLGSWSKNVTLFEYDWGVDKVLDVSDSVHIMYNVDKLTALKEFQIDLSVTLCIDGSCRPIHLLQAAHVPISICNSNATLTLPGNGTISGYLESLGGQVTEAAVDRVLDHLGLKNFLSRDMCNLPPVLGAGSDSCSVQFPDNLPSLSCHIGSRCTSFHCCLTLDLKLTQISTKAWFIIDPCDYKVSVGLGRWFFNASLFSYKWGVMESFMVGHALSVMFSIDKLDATKEYEVDLAFSLLIDGVTTDLPIMTDQRIPMPICNANSSLALPGDGSVRGFLEELGYNVGQAAIQLVLRRLNLQDVTTGKECKMPSGIATVSHCPVISLPFLEDVVKCSIDDRCLGIQCCITLDFVITELMLSIRIEVDPCNYQLYMAFENWELNVTLFSYTWGTVEKINIENALMLSYSIDKLTAEKVLSVTLNIMLCIDAACTTTPVLDHVWVPIPVCNTNATSFALPGDGTVGGFIRQLGGRIGNSAIDLVLEKLDLSQHLLSTPCDGGIPGTLRSGCPAVDITQLPDSLTCTVTDSCLGIRCCLEMDLKITTRSISAWVMLDPCNFTVSVGFEKWERSVTLFHYPMGDVMEEVVNDVLRIRWRVAKITEEKQFEVDLSLVLCIDGACDTLTVLSASHLPIPLCNTPDPFTLPGDGTVAGFMTYLGGNIGQFAIDAALHHLNLASFLTGKACSYHRQDVCARSSSVPSNCSLIGETCTELRCCLDLDLKIADISATAWFKFDPCDFTFTLGLEKWSFQGSVFSYHWGKEMTVPIAPGMNFSLIADGFLETVSGQVIQGASLALLSRLGINPDFFSSQPCVNPSGPQSNTNCPSMQLPSTLASQAHCAIVNTCYGVQCCLDVNLGPLNHVLSTSMVIDPCLGQLTLEIGNWQHTKSLSHLDFDAAQEIAIGNFAMLRYTLVLMDSDLSVTLSVDICIDGHCTGELRILDDAVSPLPVCYPNGTISWNTLPGITSMSQLGGLDVGLEAVATALGLPSRLVSASPCPLVFQPRQSGACPHLPSLPNLPSGGVCHYSDACLGVECCLTVDLGIISHTLRAWLTVDPCDFKLSVGFENWSYNVTLLSYKWGKATRERLSDVVSLTFTLDKMADNRNFLLSLSIQLCIAGVCAPDIVILQDFTTPIPFCNQNGTLEWAQDMGHTRDYASGLVVNRLRVSADVLLPQPCNGPPAQITPANTGDCSLLTLPSPVASFCSWDQSCLGVGCCLDFDLGVVQRSFSVWAKLDPCAQTFSFGFERWSHVEMLNIQELQAHSFEKNLGLLKIRSVS</sequence>
<feature type="region of interest" description="Disordered" evidence="1">
    <location>
        <begin position="598"/>
        <end position="664"/>
    </location>
</feature>
<dbReference type="InterPro" id="IPR003034">
    <property type="entry name" value="SAP_dom"/>
</dbReference>
<proteinExistence type="predicted"/>
<evidence type="ECO:0000313" key="4">
    <source>
        <dbReference type="RefSeq" id="XP_022100315.1"/>
    </source>
</evidence>
<dbReference type="KEGG" id="aplc:110984422"/>
<dbReference type="OrthoDB" id="6107827at2759"/>